<keyword evidence="1" id="KW-0812">Transmembrane</keyword>
<evidence type="ECO:0000313" key="4">
    <source>
        <dbReference type="Proteomes" id="UP000614221"/>
    </source>
</evidence>
<feature type="transmembrane region" description="Helical" evidence="1">
    <location>
        <begin position="48"/>
        <end position="71"/>
    </location>
</feature>
<protein>
    <recommendedName>
        <fullName evidence="2">DUF8123 domain-containing protein</fullName>
    </recommendedName>
</protein>
<dbReference type="InterPro" id="IPR058436">
    <property type="entry name" value="DUF8123"/>
</dbReference>
<proteinExistence type="predicted"/>
<dbReference type="RefSeq" id="WP_188977403.1">
    <property type="nucleotide sequence ID" value="NZ_BMPD01000003.1"/>
</dbReference>
<dbReference type="Pfam" id="PF26444">
    <property type="entry name" value="DUF8123"/>
    <property type="match status" value="1"/>
</dbReference>
<gene>
    <name evidence="3" type="ORF">GCM10009067_19040</name>
</gene>
<evidence type="ECO:0000259" key="2">
    <source>
        <dbReference type="Pfam" id="PF26444"/>
    </source>
</evidence>
<dbReference type="Proteomes" id="UP000614221">
    <property type="component" value="Unassembled WGS sequence"/>
</dbReference>
<accession>A0A830EKK7</accession>
<evidence type="ECO:0000256" key="1">
    <source>
        <dbReference type="SAM" id="Phobius"/>
    </source>
</evidence>
<keyword evidence="1" id="KW-1133">Transmembrane helix</keyword>
<comment type="caution">
    <text evidence="3">The sequence shown here is derived from an EMBL/GenBank/DDBJ whole genome shotgun (WGS) entry which is preliminary data.</text>
</comment>
<reference evidence="3" key="1">
    <citation type="journal article" date="2014" name="Int. J. Syst. Evol. Microbiol.">
        <title>Complete genome sequence of Corynebacterium casei LMG S-19264T (=DSM 44701T), isolated from a smear-ripened cheese.</title>
        <authorList>
            <consortium name="US DOE Joint Genome Institute (JGI-PGF)"/>
            <person name="Walter F."/>
            <person name="Albersmeier A."/>
            <person name="Kalinowski J."/>
            <person name="Ruckert C."/>
        </authorList>
    </citation>
    <scope>NUCLEOTIDE SEQUENCE</scope>
    <source>
        <strain evidence="3">JCM 19018</strain>
    </source>
</reference>
<name>A0A830EKK7_9EURY</name>
<keyword evidence="1" id="KW-0472">Membrane</keyword>
<organism evidence="3 4">
    <name type="scientific">Haloarcula sebkhae</name>
    <dbReference type="NCBI Taxonomy" id="932660"/>
    <lineage>
        <taxon>Archaea</taxon>
        <taxon>Methanobacteriati</taxon>
        <taxon>Methanobacteriota</taxon>
        <taxon>Stenosarchaea group</taxon>
        <taxon>Halobacteria</taxon>
        <taxon>Halobacteriales</taxon>
        <taxon>Haloarculaceae</taxon>
        <taxon>Haloarcula</taxon>
    </lineage>
</organism>
<evidence type="ECO:0000313" key="3">
    <source>
        <dbReference type="EMBL" id="GGK66899.1"/>
    </source>
</evidence>
<reference evidence="3" key="2">
    <citation type="submission" date="2020-09" db="EMBL/GenBank/DDBJ databases">
        <authorList>
            <person name="Sun Q."/>
            <person name="Ohkuma M."/>
        </authorList>
    </citation>
    <scope>NUCLEOTIDE SEQUENCE</scope>
    <source>
        <strain evidence="3">JCM 19018</strain>
    </source>
</reference>
<feature type="transmembrane region" description="Helical" evidence="1">
    <location>
        <begin position="16"/>
        <end position="36"/>
    </location>
</feature>
<dbReference type="EMBL" id="BMPD01000003">
    <property type="protein sequence ID" value="GGK66899.1"/>
    <property type="molecule type" value="Genomic_DNA"/>
</dbReference>
<sequence>MDGTTGTVQRVFSQPLRPLGVTVGVLLVVATFAAIASTPWQTYASMSAAIIQMIAAVLMGVIGIGLAYISWAADA</sequence>
<feature type="domain" description="DUF8123" evidence="2">
    <location>
        <begin position="8"/>
        <end position="73"/>
    </location>
</feature>
<dbReference type="AlphaFoldDB" id="A0A830EKK7"/>